<dbReference type="Pfam" id="PF09362">
    <property type="entry name" value="DUF1996"/>
    <property type="match status" value="1"/>
</dbReference>
<dbReference type="RefSeq" id="XP_007914542.1">
    <property type="nucleotide sequence ID" value="XM_007916351.1"/>
</dbReference>
<dbReference type="Proteomes" id="UP000014074">
    <property type="component" value="Unassembled WGS sequence"/>
</dbReference>
<dbReference type="KEGG" id="tmn:UCRPA7_3710"/>
<keyword evidence="3" id="KW-1185">Reference proteome</keyword>
<dbReference type="HOGENOM" id="CLU_014722_0_2_1"/>
<dbReference type="PANTHER" id="PTHR43662">
    <property type="match status" value="1"/>
</dbReference>
<accession>R8BND7</accession>
<evidence type="ECO:0000313" key="2">
    <source>
        <dbReference type="EMBL" id="EOO00842.1"/>
    </source>
</evidence>
<reference evidence="3" key="1">
    <citation type="journal article" date="2013" name="Genome Announc.">
        <title>Draft genome sequence of the ascomycete Phaeoacremonium aleophilum strain UCR-PA7, a causal agent of the esca disease complex in grapevines.</title>
        <authorList>
            <person name="Blanco-Ulate B."/>
            <person name="Rolshausen P."/>
            <person name="Cantu D."/>
        </authorList>
    </citation>
    <scope>NUCLEOTIDE SEQUENCE [LARGE SCALE GENOMIC DNA]</scope>
    <source>
        <strain evidence="3">UCR-PA7</strain>
    </source>
</reference>
<evidence type="ECO:0000313" key="3">
    <source>
        <dbReference type="Proteomes" id="UP000014074"/>
    </source>
</evidence>
<protein>
    <recommendedName>
        <fullName evidence="1">DUF1996 domain-containing protein</fullName>
    </recommendedName>
</protein>
<sequence length="256" mass="28147">MYFKARNGTYKRVPQVPNRYLFGDNFTTATQGGFTVYYVSDGPVGDSMQREKRDEQRKYQSCFRCYTGPVVEPDYGGDLLAPCQDPRVDTEAFPANPCPGGIRSNILFPTCWDGKNLDSPSHKDHVAYPIEGPDLFTGRPNGTCPESHPVKIPQLMLEIVWDTTGFNDVAEWPEDGSQPFVLSMGDSTGYGQHGDYVFGWKDDALQKAMDASCYGASCSDLKTQEVGPADECVVPVTVEEAREGWITKLPGDGSGA</sequence>
<dbReference type="GeneID" id="19324085"/>
<dbReference type="AlphaFoldDB" id="R8BND7"/>
<evidence type="ECO:0000259" key="1">
    <source>
        <dbReference type="Pfam" id="PF09362"/>
    </source>
</evidence>
<organism evidence="2 3">
    <name type="scientific">Phaeoacremonium minimum (strain UCR-PA7)</name>
    <name type="common">Esca disease fungus</name>
    <name type="synonym">Togninia minima</name>
    <dbReference type="NCBI Taxonomy" id="1286976"/>
    <lineage>
        <taxon>Eukaryota</taxon>
        <taxon>Fungi</taxon>
        <taxon>Dikarya</taxon>
        <taxon>Ascomycota</taxon>
        <taxon>Pezizomycotina</taxon>
        <taxon>Sordariomycetes</taxon>
        <taxon>Sordariomycetidae</taxon>
        <taxon>Togniniales</taxon>
        <taxon>Togniniaceae</taxon>
        <taxon>Phaeoacremonium</taxon>
    </lineage>
</organism>
<dbReference type="OrthoDB" id="74764at2759"/>
<dbReference type="eggNOG" id="ENOG502RXTA">
    <property type="taxonomic scope" value="Eukaryota"/>
</dbReference>
<dbReference type="PANTHER" id="PTHR43662:SF6">
    <property type="entry name" value="DUF1996 DOMAIN-CONTAINING PROTEIN"/>
    <property type="match status" value="1"/>
</dbReference>
<dbReference type="InterPro" id="IPR018535">
    <property type="entry name" value="DUF1996"/>
</dbReference>
<feature type="domain" description="DUF1996" evidence="1">
    <location>
        <begin position="1"/>
        <end position="200"/>
    </location>
</feature>
<dbReference type="EMBL" id="KB933061">
    <property type="protein sequence ID" value="EOO00842.1"/>
    <property type="molecule type" value="Genomic_DNA"/>
</dbReference>
<name>R8BND7_PHAM7</name>
<gene>
    <name evidence="2" type="ORF">UCRPA7_3710</name>
</gene>
<proteinExistence type="predicted"/>